<feature type="region of interest" description="Disordered" evidence="1">
    <location>
        <begin position="1"/>
        <end position="110"/>
    </location>
</feature>
<comment type="caution">
    <text evidence="2">The sequence shown here is derived from an EMBL/GenBank/DDBJ whole genome shotgun (WGS) entry which is preliminary data.</text>
</comment>
<dbReference type="EMBL" id="JOJR01002919">
    <property type="protein sequence ID" value="RCN28185.1"/>
    <property type="molecule type" value="Genomic_DNA"/>
</dbReference>
<evidence type="ECO:0000313" key="2">
    <source>
        <dbReference type="EMBL" id="RCN28185.1"/>
    </source>
</evidence>
<dbReference type="AlphaFoldDB" id="A0A368FBI2"/>
<dbReference type="Proteomes" id="UP000252519">
    <property type="component" value="Unassembled WGS sequence"/>
</dbReference>
<evidence type="ECO:0000313" key="3">
    <source>
        <dbReference type="Proteomes" id="UP000252519"/>
    </source>
</evidence>
<accession>A0A368FBI2</accession>
<feature type="compositionally biased region" description="Low complexity" evidence="1">
    <location>
        <begin position="89"/>
        <end position="100"/>
    </location>
</feature>
<protein>
    <submittedName>
        <fullName evidence="2">Uncharacterized protein</fullName>
    </submittedName>
</protein>
<sequence length="110" mass="11736">MERSARVGEALLPDKTAAEAGRCHHQISLPARTERALERIQAEGSQPHPNAPFPARFQPSAHGTSPGEDRQHHGTSNNLLGRSREGGSHSDSASGSHPFSTTGADPRELN</sequence>
<keyword evidence="3" id="KW-1185">Reference proteome</keyword>
<gene>
    <name evidence="2" type="ORF">ANCCAN_26075</name>
</gene>
<evidence type="ECO:0000256" key="1">
    <source>
        <dbReference type="SAM" id="MobiDB-lite"/>
    </source>
</evidence>
<name>A0A368FBI2_ANCCA</name>
<reference evidence="2 3" key="1">
    <citation type="submission" date="2014-10" db="EMBL/GenBank/DDBJ databases">
        <title>Draft genome of the hookworm Ancylostoma caninum.</title>
        <authorList>
            <person name="Mitreva M."/>
        </authorList>
    </citation>
    <scope>NUCLEOTIDE SEQUENCE [LARGE SCALE GENOMIC DNA]</scope>
    <source>
        <strain evidence="2 3">Baltimore</strain>
    </source>
</reference>
<proteinExistence type="predicted"/>
<organism evidence="2 3">
    <name type="scientific">Ancylostoma caninum</name>
    <name type="common">Dog hookworm</name>
    <dbReference type="NCBI Taxonomy" id="29170"/>
    <lineage>
        <taxon>Eukaryota</taxon>
        <taxon>Metazoa</taxon>
        <taxon>Ecdysozoa</taxon>
        <taxon>Nematoda</taxon>
        <taxon>Chromadorea</taxon>
        <taxon>Rhabditida</taxon>
        <taxon>Rhabditina</taxon>
        <taxon>Rhabditomorpha</taxon>
        <taxon>Strongyloidea</taxon>
        <taxon>Ancylostomatidae</taxon>
        <taxon>Ancylostomatinae</taxon>
        <taxon>Ancylostoma</taxon>
    </lineage>
</organism>
<feature type="compositionally biased region" description="Basic and acidic residues" evidence="1">
    <location>
        <begin position="32"/>
        <end position="41"/>
    </location>
</feature>